<reference evidence="2 3" key="1">
    <citation type="submission" date="2012-01" db="EMBL/GenBank/DDBJ databases">
        <title>Complete sequence of Desulfotomaculum gibsoniae DSM 7213.</title>
        <authorList>
            <consortium name="US DOE Joint Genome Institute"/>
            <person name="Lucas S."/>
            <person name="Han J."/>
            <person name="Lapidus A."/>
            <person name="Cheng J.-F."/>
            <person name="Goodwin L."/>
            <person name="Pitluck S."/>
            <person name="Peters L."/>
            <person name="Ovchinnikova G."/>
            <person name="Teshima H."/>
            <person name="Detter J.C."/>
            <person name="Han C."/>
            <person name="Tapia R."/>
            <person name="Land M."/>
            <person name="Hauser L."/>
            <person name="Kyrpides N."/>
            <person name="Ivanova N."/>
            <person name="Pagani I."/>
            <person name="Parshina S."/>
            <person name="Plugge C."/>
            <person name="Muyzer G."/>
            <person name="Kuever J."/>
            <person name="Ivanova A."/>
            <person name="Nazina T."/>
            <person name="Klenk H.-P."/>
            <person name="Brambilla E."/>
            <person name="Spring S."/>
            <person name="Stams A.F."/>
            <person name="Woyke T."/>
        </authorList>
    </citation>
    <scope>NUCLEOTIDE SEQUENCE [LARGE SCALE GENOMIC DNA]</scope>
    <source>
        <strain evidence="2 3">DSM 7213</strain>
    </source>
</reference>
<accession>R4KNX9</accession>
<dbReference type="GO" id="GO:0004534">
    <property type="term" value="F:5'-3' RNA exonuclease activity"/>
    <property type="evidence" value="ECO:0007669"/>
    <property type="project" value="TreeGrafter"/>
</dbReference>
<dbReference type="HOGENOM" id="CLU_067347_1_0_9"/>
<dbReference type="SMART" id="SM00481">
    <property type="entry name" value="POLIIIAc"/>
    <property type="match status" value="1"/>
</dbReference>
<dbReference type="Pfam" id="PF02811">
    <property type="entry name" value="PHP"/>
    <property type="match status" value="1"/>
</dbReference>
<dbReference type="RefSeq" id="WP_006522516.1">
    <property type="nucleotide sequence ID" value="NC_021184.1"/>
</dbReference>
<organism evidence="2 3">
    <name type="scientific">Desulfoscipio gibsoniae DSM 7213</name>
    <dbReference type="NCBI Taxonomy" id="767817"/>
    <lineage>
        <taxon>Bacteria</taxon>
        <taxon>Bacillati</taxon>
        <taxon>Bacillota</taxon>
        <taxon>Clostridia</taxon>
        <taxon>Eubacteriales</taxon>
        <taxon>Desulfallaceae</taxon>
        <taxon>Desulfoscipio</taxon>
    </lineage>
</organism>
<dbReference type="Gene3D" id="1.10.150.650">
    <property type="match status" value="1"/>
</dbReference>
<dbReference type="AlphaFoldDB" id="R4KNX9"/>
<keyword evidence="3" id="KW-1185">Reference proteome</keyword>
<evidence type="ECO:0000313" key="3">
    <source>
        <dbReference type="Proteomes" id="UP000013520"/>
    </source>
</evidence>
<dbReference type="InterPro" id="IPR052018">
    <property type="entry name" value="PHP_domain"/>
</dbReference>
<dbReference type="EMBL" id="CP003273">
    <property type="protein sequence ID" value="AGL01336.1"/>
    <property type="molecule type" value="Genomic_DNA"/>
</dbReference>
<dbReference type="InterPro" id="IPR003141">
    <property type="entry name" value="Pol/His_phosphatase_N"/>
</dbReference>
<sequence length="276" mass="30056">MFADLHIHTTYSDGLSTPEEVVRMAAHTKLRALAITDHDTMEGTQSARLEAALHGIDIVDGVELSTECDGLEVHILAYCIDPNNTYFQEHLNVFRNARLKRAQKIVAKLQHMGIDITFDQVLELAGSGSVGRPHIAQALMAGGKTSSITEAFEQYIGVGKPAYEPRLKYHPVEMVKLVRKLGGVPVLAHPGISCGEDLINSLIDAGLQGLEVYHPKHSRHVEDYYLGLCRTYGLVATGGSDFHGVGVTGHGRLGEARVPYAAVKQLWALATKNSKL</sequence>
<dbReference type="PANTHER" id="PTHR42924:SF3">
    <property type="entry name" value="POLYMERASE_HISTIDINOL PHOSPHATASE N-TERMINAL DOMAIN-CONTAINING PROTEIN"/>
    <property type="match status" value="1"/>
</dbReference>
<gene>
    <name evidence="2" type="ORF">Desgi_1888</name>
</gene>
<dbReference type="GO" id="GO:0035312">
    <property type="term" value="F:5'-3' DNA exonuclease activity"/>
    <property type="evidence" value="ECO:0007669"/>
    <property type="project" value="TreeGrafter"/>
</dbReference>
<dbReference type="InterPro" id="IPR004013">
    <property type="entry name" value="PHP_dom"/>
</dbReference>
<dbReference type="CDD" id="cd07438">
    <property type="entry name" value="PHP_HisPPase_AMP"/>
    <property type="match status" value="1"/>
</dbReference>
<protein>
    <submittedName>
        <fullName evidence="2">Putative metal-dependent phosphoesterase, PHP family</fullName>
    </submittedName>
</protein>
<dbReference type="PANTHER" id="PTHR42924">
    <property type="entry name" value="EXONUCLEASE"/>
    <property type="match status" value="1"/>
</dbReference>
<proteinExistence type="predicted"/>
<name>R4KNX9_9FIRM</name>
<dbReference type="Proteomes" id="UP000013520">
    <property type="component" value="Chromosome"/>
</dbReference>
<evidence type="ECO:0000259" key="1">
    <source>
        <dbReference type="SMART" id="SM00481"/>
    </source>
</evidence>
<dbReference type="Gene3D" id="3.20.20.140">
    <property type="entry name" value="Metal-dependent hydrolases"/>
    <property type="match status" value="1"/>
</dbReference>
<dbReference type="KEGG" id="dgi:Desgi_1888"/>
<dbReference type="SUPFAM" id="SSF89550">
    <property type="entry name" value="PHP domain-like"/>
    <property type="match status" value="1"/>
</dbReference>
<dbReference type="eggNOG" id="COG0613">
    <property type="taxonomic scope" value="Bacteria"/>
</dbReference>
<feature type="domain" description="Polymerase/histidinol phosphatase N-terminal" evidence="1">
    <location>
        <begin position="3"/>
        <end position="68"/>
    </location>
</feature>
<dbReference type="STRING" id="767817.Desgi_1888"/>
<evidence type="ECO:0000313" key="2">
    <source>
        <dbReference type="EMBL" id="AGL01336.1"/>
    </source>
</evidence>
<dbReference type="OrthoDB" id="9804333at2"/>
<dbReference type="InterPro" id="IPR016195">
    <property type="entry name" value="Pol/histidinol_Pase-like"/>
</dbReference>